<organism evidence="2 3">
    <name type="scientific">Lithohypha guttulata</name>
    <dbReference type="NCBI Taxonomy" id="1690604"/>
    <lineage>
        <taxon>Eukaryota</taxon>
        <taxon>Fungi</taxon>
        <taxon>Dikarya</taxon>
        <taxon>Ascomycota</taxon>
        <taxon>Pezizomycotina</taxon>
        <taxon>Eurotiomycetes</taxon>
        <taxon>Chaetothyriomycetidae</taxon>
        <taxon>Chaetothyriales</taxon>
        <taxon>Trichomeriaceae</taxon>
        <taxon>Lithohypha</taxon>
    </lineage>
</organism>
<dbReference type="AlphaFoldDB" id="A0AAN7T6C6"/>
<evidence type="ECO:0000256" key="1">
    <source>
        <dbReference type="SAM" id="MobiDB-lite"/>
    </source>
</evidence>
<dbReference type="EMBL" id="JAVRRJ010000001">
    <property type="protein sequence ID" value="KAK5090260.1"/>
    <property type="molecule type" value="Genomic_DNA"/>
</dbReference>
<comment type="caution">
    <text evidence="2">The sequence shown here is derived from an EMBL/GenBank/DDBJ whole genome shotgun (WGS) entry which is preliminary data.</text>
</comment>
<feature type="compositionally biased region" description="Basic and acidic residues" evidence="1">
    <location>
        <begin position="51"/>
        <end position="66"/>
    </location>
</feature>
<keyword evidence="3" id="KW-1185">Reference proteome</keyword>
<sequence length="238" mass="26507">MSPRKLPRPHIAISPARPDASRKRLHSDPLPQRPSTSRSNTSSDLPTLASVREECSDEEKGATQSNKKVDWPVRWDFEKLDPQVLRSMPRFSTTGDLPFLTDNMSSSRLCLLKMSCEELAETFSSAGSSDEDSFVNRGTAKNTSKRTDSGDGGMRSLRRVMSNSSTKIKRMGSKLRRIPSNLLTRSGRLATSDSLGWQAGSDNEVQTRPTLRRQRLISGILESPLCSRENAQMEPVRV</sequence>
<evidence type="ECO:0000313" key="3">
    <source>
        <dbReference type="Proteomes" id="UP001309876"/>
    </source>
</evidence>
<evidence type="ECO:0000313" key="2">
    <source>
        <dbReference type="EMBL" id="KAK5090260.1"/>
    </source>
</evidence>
<proteinExistence type="predicted"/>
<name>A0AAN7T6C6_9EURO</name>
<dbReference type="Proteomes" id="UP001309876">
    <property type="component" value="Unassembled WGS sequence"/>
</dbReference>
<gene>
    <name evidence="2" type="ORF">LTR05_000431</name>
</gene>
<feature type="region of interest" description="Disordered" evidence="1">
    <location>
        <begin position="1"/>
        <end position="66"/>
    </location>
</feature>
<feature type="region of interest" description="Disordered" evidence="1">
    <location>
        <begin position="126"/>
        <end position="157"/>
    </location>
</feature>
<feature type="compositionally biased region" description="Polar residues" evidence="1">
    <location>
        <begin position="33"/>
        <end position="45"/>
    </location>
</feature>
<accession>A0AAN7T6C6</accession>
<reference evidence="2 3" key="1">
    <citation type="submission" date="2023-08" db="EMBL/GenBank/DDBJ databases">
        <title>Black Yeasts Isolated from many extreme environments.</title>
        <authorList>
            <person name="Coleine C."/>
            <person name="Stajich J.E."/>
            <person name="Selbmann L."/>
        </authorList>
    </citation>
    <scope>NUCLEOTIDE SEQUENCE [LARGE SCALE GENOMIC DNA]</scope>
    <source>
        <strain evidence="2 3">CCFEE 5910</strain>
    </source>
</reference>
<protein>
    <submittedName>
        <fullName evidence="2">Uncharacterized protein</fullName>
    </submittedName>
</protein>